<dbReference type="Proteomes" id="UP000324065">
    <property type="component" value="Unassembled WGS sequence"/>
</dbReference>
<evidence type="ECO:0000256" key="3">
    <source>
        <dbReference type="ARBA" id="ARBA00023237"/>
    </source>
</evidence>
<protein>
    <submittedName>
        <fullName evidence="5">Outer membrane protein assembly factor BamE</fullName>
    </submittedName>
</protein>
<evidence type="ECO:0000256" key="2">
    <source>
        <dbReference type="ARBA" id="ARBA00023136"/>
    </source>
</evidence>
<accession>A0A5M6IIU0</accession>
<keyword evidence="1" id="KW-0732">Signal</keyword>
<dbReference type="GO" id="GO:0043165">
    <property type="term" value="P:Gram-negative-bacterium-type cell outer membrane assembly"/>
    <property type="evidence" value="ECO:0007669"/>
    <property type="project" value="TreeGrafter"/>
</dbReference>
<keyword evidence="2" id="KW-0472">Membrane</keyword>
<gene>
    <name evidence="5" type="ORF">F1188_01775</name>
</gene>
<dbReference type="GO" id="GO:1990063">
    <property type="term" value="C:Bam protein complex"/>
    <property type="evidence" value="ECO:0007669"/>
    <property type="project" value="TreeGrafter"/>
</dbReference>
<reference evidence="5 6" key="1">
    <citation type="submission" date="2019-09" db="EMBL/GenBank/DDBJ databases">
        <title>Genome sequence of Roseospira marina, one of the more divergent members of the non-sulfur purple photosynthetic bacterial family, the Rhodospirillaceae.</title>
        <authorList>
            <person name="Meyer T."/>
            <person name="Kyndt J."/>
        </authorList>
    </citation>
    <scope>NUCLEOTIDE SEQUENCE [LARGE SCALE GENOMIC DNA]</scope>
    <source>
        <strain evidence="5 6">DSM 15113</strain>
    </source>
</reference>
<keyword evidence="3" id="KW-0998">Cell outer membrane</keyword>
<evidence type="ECO:0000256" key="1">
    <source>
        <dbReference type="ARBA" id="ARBA00022729"/>
    </source>
</evidence>
<feature type="domain" description="Outer membrane protein assembly factor BamE" evidence="4">
    <location>
        <begin position="93"/>
        <end position="167"/>
    </location>
</feature>
<dbReference type="Pfam" id="PF04355">
    <property type="entry name" value="BamE"/>
    <property type="match status" value="1"/>
</dbReference>
<dbReference type="PANTHER" id="PTHR37482">
    <property type="entry name" value="OUTER MEMBRANE PROTEIN ASSEMBLY FACTOR BAME"/>
    <property type="match status" value="1"/>
</dbReference>
<dbReference type="OrthoDB" id="7160681at2"/>
<dbReference type="PANTHER" id="PTHR37482:SF1">
    <property type="entry name" value="OUTER MEMBRANE PROTEIN ASSEMBLY FACTOR BAME"/>
    <property type="match status" value="1"/>
</dbReference>
<dbReference type="InterPro" id="IPR026592">
    <property type="entry name" value="BamE"/>
</dbReference>
<evidence type="ECO:0000259" key="4">
    <source>
        <dbReference type="Pfam" id="PF04355"/>
    </source>
</evidence>
<dbReference type="GO" id="GO:0051205">
    <property type="term" value="P:protein insertion into membrane"/>
    <property type="evidence" value="ECO:0007669"/>
    <property type="project" value="TreeGrafter"/>
</dbReference>
<keyword evidence="6" id="KW-1185">Reference proteome</keyword>
<name>A0A5M6IIU0_9PROT</name>
<dbReference type="Gene3D" id="3.30.1450.10">
    <property type="match status" value="1"/>
</dbReference>
<dbReference type="InterPro" id="IPR007450">
    <property type="entry name" value="BamE_dom"/>
</dbReference>
<dbReference type="AlphaFoldDB" id="A0A5M6IIU0"/>
<sequence>MEGARRRVPFSSKELLVYKGPGPQVQTRARAFGAPGRKTASPAPPLIRTKGDARVIERRGSRDRIGRLGATLALGGLLALSVAGCTGDISARGNEPTAERLSQIEPGRQSRAEVAALLGTPSTTAMFDDETWYYISAQTHQSGLSEREELKRRVIAIAFGPDGRVSDVQELGLDDGHDVDVVSRETPTLGNELSVVEQFLGNLGRFQGSGGNGLETEIPGL</sequence>
<comment type="caution">
    <text evidence="5">The sequence shown here is derived from an EMBL/GenBank/DDBJ whole genome shotgun (WGS) entry which is preliminary data.</text>
</comment>
<evidence type="ECO:0000313" key="6">
    <source>
        <dbReference type="Proteomes" id="UP000324065"/>
    </source>
</evidence>
<dbReference type="InterPro" id="IPR037873">
    <property type="entry name" value="BamE-like"/>
</dbReference>
<evidence type="ECO:0000313" key="5">
    <source>
        <dbReference type="EMBL" id="KAA5607518.1"/>
    </source>
</evidence>
<dbReference type="GO" id="GO:0030674">
    <property type="term" value="F:protein-macromolecule adaptor activity"/>
    <property type="evidence" value="ECO:0007669"/>
    <property type="project" value="TreeGrafter"/>
</dbReference>
<organism evidence="5 6">
    <name type="scientific">Roseospira marina</name>
    <dbReference type="NCBI Taxonomy" id="140057"/>
    <lineage>
        <taxon>Bacteria</taxon>
        <taxon>Pseudomonadati</taxon>
        <taxon>Pseudomonadota</taxon>
        <taxon>Alphaproteobacteria</taxon>
        <taxon>Rhodospirillales</taxon>
        <taxon>Rhodospirillaceae</taxon>
        <taxon>Roseospira</taxon>
    </lineage>
</organism>
<dbReference type="EMBL" id="VWPJ01000001">
    <property type="protein sequence ID" value="KAA5607518.1"/>
    <property type="molecule type" value="Genomic_DNA"/>
</dbReference>
<proteinExistence type="predicted"/>